<dbReference type="PROSITE" id="PS50965">
    <property type="entry name" value="NERD"/>
    <property type="match status" value="1"/>
</dbReference>
<evidence type="ECO:0000313" key="3">
    <source>
        <dbReference type="Proteomes" id="UP000199318"/>
    </source>
</evidence>
<dbReference type="STRING" id="1464123.SAMN05444126_10344"/>
<dbReference type="PANTHER" id="PTHR35287:SF1">
    <property type="entry name" value="SI:ZFOS-911D5.4"/>
    <property type="match status" value="1"/>
</dbReference>
<keyword evidence="3" id="KW-1185">Reference proteome</keyword>
<name>A0A1H9QJF6_9BACI</name>
<accession>A0A1H9QJF6</accession>
<reference evidence="3" key="1">
    <citation type="submission" date="2016-10" db="EMBL/GenBank/DDBJ databases">
        <authorList>
            <person name="de Groot N.N."/>
        </authorList>
    </citation>
    <scope>NUCLEOTIDE SEQUENCE [LARGE SCALE GENOMIC DNA]</scope>
    <source>
        <strain evidence="3">10nlg</strain>
    </source>
</reference>
<evidence type="ECO:0000259" key="1">
    <source>
        <dbReference type="PROSITE" id="PS50965"/>
    </source>
</evidence>
<protein>
    <submittedName>
        <fullName evidence="2">Nuclease-related domain-containing protein</fullName>
    </submittedName>
</protein>
<dbReference type="InterPro" id="IPR011528">
    <property type="entry name" value="NERD"/>
</dbReference>
<organism evidence="2 3">
    <name type="scientific">Salisediminibacterium halotolerans</name>
    <dbReference type="NCBI Taxonomy" id="517425"/>
    <lineage>
        <taxon>Bacteria</taxon>
        <taxon>Bacillati</taxon>
        <taxon>Bacillota</taxon>
        <taxon>Bacilli</taxon>
        <taxon>Bacillales</taxon>
        <taxon>Bacillaceae</taxon>
        <taxon>Salisediminibacterium</taxon>
    </lineage>
</organism>
<sequence length="328" mass="36995">MIRLDFYEPAVNRFLHSVTQRMPASHPRYSALADEYGRRASGFRGERSLAYELRYFREDECVMLHGLALELRGMRFQIDTLLLHPKFTAVIEVKNWAGALRIGGAGEMVRDATVHAEARVFPDPVQQAKNQLRLLVDWLEERGVKVRSPETLVVLANSQVTLEPPERIPANVVCRPAMLERLLEWRRRACPAPATFTELKAAADLLAEANSPRLPASGFAHDYHISRADISPGVICPNCGALAMNRGRKYWRCRRCCHVCAEAHLSALTDWTRAFGSRITACEARDFLTLSATQQARRLLHRSGAEKIGADRQTHYDLLASEAIRLLL</sequence>
<evidence type="ECO:0000313" key="2">
    <source>
        <dbReference type="EMBL" id="SER60701.1"/>
    </source>
</evidence>
<dbReference type="EMBL" id="FOGV01000003">
    <property type="protein sequence ID" value="SER60701.1"/>
    <property type="molecule type" value="Genomic_DNA"/>
</dbReference>
<feature type="domain" description="NERD" evidence="1">
    <location>
        <begin position="41"/>
        <end position="158"/>
    </location>
</feature>
<proteinExistence type="predicted"/>
<gene>
    <name evidence="2" type="ORF">SAMN05444126_10344</name>
</gene>
<dbReference type="PANTHER" id="PTHR35287">
    <property type="entry name" value="SI:ZFOS-911D5.4"/>
    <property type="match status" value="1"/>
</dbReference>
<comment type="caution">
    <text evidence="2">The sequence shown here is derived from an EMBL/GenBank/DDBJ whole genome shotgun (WGS) entry which is preliminary data.</text>
</comment>
<dbReference type="RefSeq" id="WP_093071917.1">
    <property type="nucleotide sequence ID" value="NZ_FOGV01000003.1"/>
</dbReference>
<dbReference type="OrthoDB" id="569879at2"/>
<dbReference type="Pfam" id="PF08378">
    <property type="entry name" value="NERD"/>
    <property type="match status" value="1"/>
</dbReference>
<dbReference type="AlphaFoldDB" id="A0A1H9QJF6"/>
<dbReference type="Proteomes" id="UP000199318">
    <property type="component" value="Unassembled WGS sequence"/>
</dbReference>